<dbReference type="RefSeq" id="WP_344613732.1">
    <property type="nucleotide sequence ID" value="NZ_BAAARV010000027.1"/>
</dbReference>
<reference evidence="2" key="1">
    <citation type="journal article" date="2019" name="Int. J. Syst. Evol. Microbiol.">
        <title>The Global Catalogue of Microorganisms (GCM) 10K type strain sequencing project: providing services to taxonomists for standard genome sequencing and annotation.</title>
        <authorList>
            <consortium name="The Broad Institute Genomics Platform"/>
            <consortium name="The Broad Institute Genome Sequencing Center for Infectious Disease"/>
            <person name="Wu L."/>
            <person name="Ma J."/>
        </authorList>
    </citation>
    <scope>NUCLEOTIDE SEQUENCE [LARGE SCALE GENOMIC DNA]</scope>
    <source>
        <strain evidence="2">JCM 3272</strain>
    </source>
</reference>
<evidence type="ECO:0000313" key="1">
    <source>
        <dbReference type="EMBL" id="GAA2348891.1"/>
    </source>
</evidence>
<dbReference type="EMBL" id="BAAARV010000027">
    <property type="protein sequence ID" value="GAA2348891.1"/>
    <property type="molecule type" value="Genomic_DNA"/>
</dbReference>
<accession>A0ABP5TBA9</accession>
<dbReference type="Gene3D" id="3.40.50.12500">
    <property type="match status" value="1"/>
</dbReference>
<dbReference type="PIRSF" id="PIRSF015736">
    <property type="entry name" value="MI"/>
    <property type="match status" value="1"/>
</dbReference>
<keyword evidence="2" id="KW-1185">Reference proteome</keyword>
<organism evidence="1 2">
    <name type="scientific">Dactylosporangium salmoneum</name>
    <dbReference type="NCBI Taxonomy" id="53361"/>
    <lineage>
        <taxon>Bacteria</taxon>
        <taxon>Bacillati</taxon>
        <taxon>Actinomycetota</taxon>
        <taxon>Actinomycetes</taxon>
        <taxon>Micromonosporales</taxon>
        <taxon>Micromonosporaceae</taxon>
        <taxon>Dactylosporangium</taxon>
    </lineage>
</organism>
<evidence type="ECO:0000313" key="2">
    <source>
        <dbReference type="Proteomes" id="UP001501444"/>
    </source>
</evidence>
<name>A0ABP5TBA9_9ACTN</name>
<dbReference type="Pfam" id="PF17645">
    <property type="entry name" value="Amdase"/>
    <property type="match status" value="1"/>
</dbReference>
<gene>
    <name evidence="1" type="ORF">GCM10010170_037820</name>
</gene>
<dbReference type="InterPro" id="IPR053714">
    <property type="entry name" value="Iso_Racemase_Enz_sf"/>
</dbReference>
<sequence>MYGWRAQLGIVVPATNTTVEPELHRALPDGVAMFASRVPVAEVARREDKVASLLAMHEGLAEAAAQVGAARPDAVAYACTSGSFLGGAGSDRDLCRRMHEATGVPALTTSTAVAAALKAVGASRIALVTPYVTEVAAGAEAYLAELGVEVVARADLNLLSNLEKGMLPATASYRLARTVDVAGADAVLISCTNWRTLDIIGRLEADLGRPVVSSNSATLWALLRLAGIPDTGSVDGALLRSGLDWLPEHVTRAGAR</sequence>
<dbReference type="InterPro" id="IPR026286">
    <property type="entry name" value="MaiA/AMDase"/>
</dbReference>
<dbReference type="PANTHER" id="PTHR40267:SF1">
    <property type="entry name" value="BLR3294 PROTEIN"/>
    <property type="match status" value="1"/>
</dbReference>
<comment type="caution">
    <text evidence="1">The sequence shown here is derived from an EMBL/GenBank/DDBJ whole genome shotgun (WGS) entry which is preliminary data.</text>
</comment>
<proteinExistence type="predicted"/>
<dbReference type="Proteomes" id="UP001501444">
    <property type="component" value="Unassembled WGS sequence"/>
</dbReference>
<protein>
    <submittedName>
        <fullName evidence="1">Aspartate/glutamate racemase family protein</fullName>
    </submittedName>
</protein>
<dbReference type="PANTHER" id="PTHR40267">
    <property type="entry name" value="BLR3294 PROTEIN"/>
    <property type="match status" value="1"/>
</dbReference>